<accession>U4LTI7</accession>
<evidence type="ECO:0000313" key="2">
    <source>
        <dbReference type="EMBL" id="CCX30821.1"/>
    </source>
</evidence>
<proteinExistence type="predicted"/>
<dbReference type="Gene3D" id="1.10.10.10">
    <property type="entry name" value="Winged helix-like DNA-binding domain superfamily/Winged helix DNA-binding domain"/>
    <property type="match status" value="1"/>
</dbReference>
<dbReference type="Proteomes" id="UP000018144">
    <property type="component" value="Unassembled WGS sequence"/>
</dbReference>
<keyword evidence="3" id="KW-1185">Reference proteome</keyword>
<name>U4LTI7_PYROM</name>
<dbReference type="AlphaFoldDB" id="U4LTI7"/>
<dbReference type="InterPro" id="IPR036217">
    <property type="entry name" value="MethylDNA_cys_MeTrfase_DNAb"/>
</dbReference>
<protein>
    <submittedName>
        <fullName evidence="2">Uncharacterized protein</fullName>
    </submittedName>
</protein>
<feature type="compositionally biased region" description="Basic and acidic residues" evidence="1">
    <location>
        <begin position="26"/>
        <end position="40"/>
    </location>
</feature>
<evidence type="ECO:0000313" key="3">
    <source>
        <dbReference type="Proteomes" id="UP000018144"/>
    </source>
</evidence>
<feature type="region of interest" description="Disordered" evidence="1">
    <location>
        <begin position="14"/>
        <end position="51"/>
    </location>
</feature>
<dbReference type="SUPFAM" id="SSF46767">
    <property type="entry name" value="Methylated DNA-protein cysteine methyltransferase, C-terminal domain"/>
    <property type="match status" value="1"/>
</dbReference>
<dbReference type="OrthoDB" id="10287605at2759"/>
<gene>
    <name evidence="2" type="ORF">PCON_09422</name>
</gene>
<dbReference type="EMBL" id="HF935497">
    <property type="protein sequence ID" value="CCX30821.1"/>
    <property type="molecule type" value="Genomic_DNA"/>
</dbReference>
<organism evidence="2 3">
    <name type="scientific">Pyronema omphalodes (strain CBS 100304)</name>
    <name type="common">Pyronema confluens</name>
    <dbReference type="NCBI Taxonomy" id="1076935"/>
    <lineage>
        <taxon>Eukaryota</taxon>
        <taxon>Fungi</taxon>
        <taxon>Dikarya</taxon>
        <taxon>Ascomycota</taxon>
        <taxon>Pezizomycotina</taxon>
        <taxon>Pezizomycetes</taxon>
        <taxon>Pezizales</taxon>
        <taxon>Pyronemataceae</taxon>
        <taxon>Pyronema</taxon>
    </lineage>
</organism>
<evidence type="ECO:0000256" key="1">
    <source>
        <dbReference type="SAM" id="MobiDB-lite"/>
    </source>
</evidence>
<sequence length="185" mass="20954">MDHSVELSPIEAVEAFENADNADNETLDRPAEKPAEEARPKLAPRSIRPIRGPPFDRNTLTAIDETVHELCEQIPFGCYTSAEAIAKALLIKPAVVLDSLRKLKVNQVEYPLHRIVAKAFPTGYKIPNTDDFAKRKEMLMDEGVKINDNGYIFVTVTTAWGEMKHTEDVWKGFDTQDVVWELMRE</sequence>
<reference evidence="2 3" key="1">
    <citation type="journal article" date="2013" name="PLoS Genet.">
        <title>The genome and development-dependent transcriptomes of Pyronema confluens: a window into fungal evolution.</title>
        <authorList>
            <person name="Traeger S."/>
            <person name="Altegoer F."/>
            <person name="Freitag M."/>
            <person name="Gabaldon T."/>
            <person name="Kempken F."/>
            <person name="Kumar A."/>
            <person name="Marcet-Houben M."/>
            <person name="Poggeler S."/>
            <person name="Stajich J.E."/>
            <person name="Nowrousian M."/>
        </authorList>
    </citation>
    <scope>NUCLEOTIDE SEQUENCE [LARGE SCALE GENOMIC DNA]</scope>
    <source>
        <strain evidence="3">CBS 100304</strain>
        <tissue evidence="2">Vegetative mycelium</tissue>
    </source>
</reference>
<dbReference type="InterPro" id="IPR036388">
    <property type="entry name" value="WH-like_DNA-bd_sf"/>
</dbReference>